<dbReference type="PROSITE" id="PS50005">
    <property type="entry name" value="TPR"/>
    <property type="match status" value="1"/>
</dbReference>
<dbReference type="InterPro" id="IPR011990">
    <property type="entry name" value="TPR-like_helical_dom_sf"/>
</dbReference>
<keyword evidence="2" id="KW-1133">Transmembrane helix</keyword>
<dbReference type="InterPro" id="IPR019734">
    <property type="entry name" value="TPR_rpt"/>
</dbReference>
<name>A0A3A1NM30_9FLAO</name>
<evidence type="ECO:0000313" key="6">
    <source>
        <dbReference type="Proteomes" id="UP000266691"/>
    </source>
</evidence>
<feature type="domain" description="CHAT" evidence="3">
    <location>
        <begin position="731"/>
        <end position="1031"/>
    </location>
</feature>
<dbReference type="EMBL" id="QXFI01000021">
    <property type="protein sequence ID" value="RIV44957.1"/>
    <property type="molecule type" value="Genomic_DNA"/>
</dbReference>
<keyword evidence="7" id="KW-1185">Reference proteome</keyword>
<dbReference type="Pfam" id="PF13424">
    <property type="entry name" value="TPR_12"/>
    <property type="match status" value="1"/>
</dbReference>
<dbReference type="OrthoDB" id="9771112at2"/>
<dbReference type="Pfam" id="PF12770">
    <property type="entry name" value="CHAT"/>
    <property type="match status" value="1"/>
</dbReference>
<evidence type="ECO:0000256" key="1">
    <source>
        <dbReference type="PROSITE-ProRule" id="PRU00339"/>
    </source>
</evidence>
<gene>
    <name evidence="4" type="ORF">D2V05_08335</name>
    <name evidence="5" type="ORF">FQ017_08260</name>
</gene>
<proteinExistence type="predicted"/>
<keyword evidence="2" id="KW-0472">Membrane</keyword>
<dbReference type="EMBL" id="VNWK01000021">
    <property type="protein sequence ID" value="TXJ95868.1"/>
    <property type="molecule type" value="Genomic_DNA"/>
</dbReference>
<dbReference type="PANTHER" id="PTHR10098">
    <property type="entry name" value="RAPSYN-RELATED"/>
    <property type="match status" value="1"/>
</dbReference>
<sequence length="1076" mass="123346">MHKGLSHFLLMFALLLQTSIFSQQHPSLKKLDSLISIDAFKEAQHIIAQEIGKAPKNAQLNLGKLVYPLAKTEFLLDRQTSFPKAQKLLKDLESGHQPDSVRFDALMGMGLAQIDQGNVIQANETVLRANTIATAMQDPQRKLTSEYYLGEIGLKLGDFDQLMDRTEKALRVMNDHPKSKFRLAPRVLNYKASLMHFMGIPDSVNYYFEKAIKSIDTDDEDPEYRYYLPSVIYGNWTLAKQTAGDYQAAMEFTLKCISSYNTFLQKTHNHPLTEKVQGNLSIAYRNLGSLYNDLGDKEKAIQVATLGYHHAKKYFLPNTVQYFSAVLMMGEAYLYGENPEKARKYLEEAKTSLQTIPGDNWLYAANLYSVLGDLEKKDGSISQAIAYYQKTLEAYENSSPDAFSQNVVYAQFNLAQSFADDHQFNKAENLIDETYAETAKIYGTESFLAKTALLTKIRISYLKGDFEKTVQLCEQLLPSQENETEDQERLYQWGDRAEILLYLAKSKFQLLPHSLKNLQDLAQTIDGATAFVEKRKSLVSSQEGVASLIENNREIFNFAKKVYLELYQQTHDDKYLEKVMTLNESSIYNRIRARLNLANNGFSPVKIREQENRLREQIDAFFNLEEDQTQFNAAKWDSLSTAWQDHLTLLQQEYPEYYKMRYASILEPLKNLKEQVPSNTTLVRYFSDGEDAYAYVYHDDKAALTRLGNLKNLCISSISDYSIPENELFECLYQLYVNLWKPFEKQVKTENVIIFPDGELFNLSFELLTPKKINSLKQLAINSLLSKHNISYNYSLFMLDQQQKVLEFKKNFIAFVPEFGAQMKSEYEMAIMDTLYLDKAYLTLLPQPFSYDLAKKFGKVFHGDAFLNEKASKQVFSKTAKEHKIIHIATHAESNNLSPELSRLVFAKNTSDTLDINDNYLYTYEIYNENLSSNLAILTACETGKPTYQPGEGMISLAHAFNYAGSESILTSLWQIDEKSSAEILTSFYDYLSKGKRKDEAIRLAKLDYLKQSEGRTLHPQYWAGLILMGNTSPINLHQPIHWMVWTLILMSLLILALIFFRKKKTPAKTGANSNN</sequence>
<evidence type="ECO:0000313" key="5">
    <source>
        <dbReference type="EMBL" id="TXJ95868.1"/>
    </source>
</evidence>
<evidence type="ECO:0000313" key="4">
    <source>
        <dbReference type="EMBL" id="RIV44957.1"/>
    </source>
</evidence>
<dbReference type="Pfam" id="PF13181">
    <property type="entry name" value="TPR_8"/>
    <property type="match status" value="1"/>
</dbReference>
<protein>
    <submittedName>
        <fullName evidence="4">CHAT domain-containing protein</fullName>
    </submittedName>
</protein>
<keyword evidence="1" id="KW-0802">TPR repeat</keyword>
<accession>A0A3A1NM30</accession>
<feature type="repeat" description="TPR" evidence="1">
    <location>
        <begin position="365"/>
        <end position="398"/>
    </location>
</feature>
<dbReference type="InterPro" id="IPR024983">
    <property type="entry name" value="CHAT_dom"/>
</dbReference>
<feature type="transmembrane region" description="Helical" evidence="2">
    <location>
        <begin position="1043"/>
        <end position="1061"/>
    </location>
</feature>
<evidence type="ECO:0000259" key="3">
    <source>
        <dbReference type="Pfam" id="PF12770"/>
    </source>
</evidence>
<dbReference type="Proteomes" id="UP000321621">
    <property type="component" value="Unassembled WGS sequence"/>
</dbReference>
<evidence type="ECO:0000256" key="2">
    <source>
        <dbReference type="SAM" id="Phobius"/>
    </source>
</evidence>
<dbReference type="AlphaFoldDB" id="A0A3A1NM30"/>
<comment type="caution">
    <text evidence="4">The sequence shown here is derived from an EMBL/GenBank/DDBJ whole genome shotgun (WGS) entry which is preliminary data.</text>
</comment>
<dbReference type="PANTHER" id="PTHR10098:SF108">
    <property type="entry name" value="TETRATRICOPEPTIDE REPEAT PROTEIN 28"/>
    <property type="match status" value="1"/>
</dbReference>
<dbReference type="SMART" id="SM00028">
    <property type="entry name" value="TPR"/>
    <property type="match status" value="4"/>
</dbReference>
<evidence type="ECO:0000313" key="7">
    <source>
        <dbReference type="Proteomes" id="UP000321621"/>
    </source>
</evidence>
<reference evidence="5 7" key="2">
    <citation type="submission" date="2019-07" db="EMBL/GenBank/DDBJ databases">
        <title>Draft genome of two Muricauda strains isolated from deep sea.</title>
        <authorList>
            <person name="Sun C."/>
        </authorList>
    </citation>
    <scope>NUCLEOTIDE SEQUENCE [LARGE SCALE GENOMIC DNA]</scope>
    <source>
        <strain evidence="5 7">72</strain>
    </source>
</reference>
<keyword evidence="2" id="KW-0812">Transmembrane</keyword>
<reference evidence="4 6" key="1">
    <citation type="submission" date="2018-08" db="EMBL/GenBank/DDBJ databases">
        <title>Proposal of Muricauda 72 sp.nov. and Muricauda NH166 sp.nov., isolated from seawater.</title>
        <authorList>
            <person name="Cheng H."/>
            <person name="Wu Y.-H."/>
            <person name="Guo L.-L."/>
            <person name="Xu X.-W."/>
        </authorList>
    </citation>
    <scope>NUCLEOTIDE SEQUENCE [LARGE SCALE GENOMIC DNA]</scope>
    <source>
        <strain evidence="4 6">72</strain>
    </source>
</reference>
<dbReference type="SUPFAM" id="SSF48452">
    <property type="entry name" value="TPR-like"/>
    <property type="match status" value="2"/>
</dbReference>
<organism evidence="4 6">
    <name type="scientific">Flagellimonas pelagia</name>
    <dbReference type="NCBI Taxonomy" id="2306998"/>
    <lineage>
        <taxon>Bacteria</taxon>
        <taxon>Pseudomonadati</taxon>
        <taxon>Bacteroidota</taxon>
        <taxon>Flavobacteriia</taxon>
        <taxon>Flavobacteriales</taxon>
        <taxon>Flavobacteriaceae</taxon>
        <taxon>Flagellimonas</taxon>
    </lineage>
</organism>
<dbReference type="Proteomes" id="UP000266691">
    <property type="component" value="Unassembled WGS sequence"/>
</dbReference>
<dbReference type="Gene3D" id="1.25.40.10">
    <property type="entry name" value="Tetratricopeptide repeat domain"/>
    <property type="match status" value="3"/>
</dbReference>